<keyword evidence="5 11" id="KW-1133">Transmembrane helix</keyword>
<dbReference type="GO" id="GO:0050852">
    <property type="term" value="P:T cell receptor signaling pathway"/>
    <property type="evidence" value="ECO:0007669"/>
    <property type="project" value="TreeGrafter"/>
</dbReference>
<evidence type="ECO:0000256" key="4">
    <source>
        <dbReference type="ARBA" id="ARBA00022729"/>
    </source>
</evidence>
<dbReference type="Pfam" id="PF13765">
    <property type="entry name" value="PRY"/>
    <property type="match status" value="1"/>
</dbReference>
<dbReference type="Gene3D" id="2.60.40.10">
    <property type="entry name" value="Immunoglobulins"/>
    <property type="match status" value="2"/>
</dbReference>
<dbReference type="GeneID" id="102381291"/>
<dbReference type="InterPro" id="IPR013783">
    <property type="entry name" value="Ig-like_fold"/>
</dbReference>
<dbReference type="FunFam" id="2.60.40.10:FF:000208">
    <property type="entry name" value="Butyrophilin subfamily 1 member A1"/>
    <property type="match status" value="1"/>
</dbReference>
<sequence length="448" mass="49914">MEVRWFRSQFSPYVHLYSDRQDQPGEQMQEYVGRTQLLKHNITSGSVSLTIRGVRPSDHGQYTCFVQAGVSYEEALLKLQVTALGSDPHVSAEGHQDGGIRMVCRSAGWYPEPEVQWRDHRGQPLPPTSETVFTDSAGLFHAEVSVVIMAESNHNVTCAVRSLHAVSTALGWGGRSLLTCRTCSEPFPRAAQIPSVLHSAGLTGTRELAATPTPGLRPSALWLSRELGPGHFFPRVSPWMVALAVIVPIMLVVIVLSIFYFCRAKGLLQSKLESEKAALKSALESEIGTLQSKLESEKERRRADKAEYEAMKRLARARQYAVDVTLDPGTAHPNLVLSEDRKCVRLRDTRQDVPDTPERFDTCPCVLGSEGITGGRRYWEVEVGDKTEWALGVCRESVRRKGKVTRSPGDGYWVMWLRDGGYKALTPPSTPLPVRERPRQVGVFLDYE</sequence>
<dbReference type="PANTHER" id="PTHR24100">
    <property type="entry name" value="BUTYROPHILIN"/>
    <property type="match status" value="1"/>
</dbReference>
<evidence type="ECO:0000259" key="12">
    <source>
        <dbReference type="PROSITE" id="PS50188"/>
    </source>
</evidence>
<organism evidence="14 15">
    <name type="scientific">Alligator sinensis</name>
    <name type="common">Chinese alligator</name>
    <dbReference type="NCBI Taxonomy" id="38654"/>
    <lineage>
        <taxon>Eukaryota</taxon>
        <taxon>Metazoa</taxon>
        <taxon>Chordata</taxon>
        <taxon>Craniata</taxon>
        <taxon>Vertebrata</taxon>
        <taxon>Euteleostomi</taxon>
        <taxon>Archelosauria</taxon>
        <taxon>Archosauria</taxon>
        <taxon>Crocodylia</taxon>
        <taxon>Alligatoridae</taxon>
        <taxon>Alligatorinae</taxon>
        <taxon>Alligator</taxon>
    </lineage>
</organism>
<keyword evidence="8" id="KW-0325">Glycoprotein</keyword>
<keyword evidence="3 11" id="KW-0812">Transmembrane</keyword>
<feature type="non-terminal residue" evidence="15">
    <location>
        <position position="448"/>
    </location>
</feature>
<evidence type="ECO:0000256" key="9">
    <source>
        <dbReference type="ARBA" id="ARBA00023319"/>
    </source>
</evidence>
<evidence type="ECO:0000256" key="5">
    <source>
        <dbReference type="ARBA" id="ARBA00022989"/>
    </source>
</evidence>
<dbReference type="InterPro" id="IPR013320">
    <property type="entry name" value="ConA-like_dom_sf"/>
</dbReference>
<dbReference type="GO" id="GO:0009897">
    <property type="term" value="C:external side of plasma membrane"/>
    <property type="evidence" value="ECO:0007669"/>
    <property type="project" value="TreeGrafter"/>
</dbReference>
<dbReference type="InterPro" id="IPR007110">
    <property type="entry name" value="Ig-like_dom"/>
</dbReference>
<protein>
    <submittedName>
        <fullName evidence="15">Butyrophilin subfamily 1 member A1-like</fullName>
    </submittedName>
</protein>
<dbReference type="InterPro" id="IPR013106">
    <property type="entry name" value="Ig_V-set"/>
</dbReference>
<evidence type="ECO:0000256" key="11">
    <source>
        <dbReference type="SAM" id="Phobius"/>
    </source>
</evidence>
<dbReference type="RefSeq" id="XP_025051587.1">
    <property type="nucleotide sequence ID" value="XM_025195802.1"/>
</dbReference>
<dbReference type="PRINTS" id="PR01407">
    <property type="entry name" value="BUTYPHLNCDUF"/>
</dbReference>
<evidence type="ECO:0000259" key="13">
    <source>
        <dbReference type="PROSITE" id="PS50835"/>
    </source>
</evidence>
<dbReference type="SMART" id="SM00589">
    <property type="entry name" value="PRY"/>
    <property type="match status" value="1"/>
</dbReference>
<evidence type="ECO:0000256" key="8">
    <source>
        <dbReference type="ARBA" id="ARBA00023180"/>
    </source>
</evidence>
<evidence type="ECO:0000256" key="10">
    <source>
        <dbReference type="SAM" id="Coils"/>
    </source>
</evidence>
<name>A0A3Q0FWF5_ALLSI</name>
<evidence type="ECO:0000256" key="6">
    <source>
        <dbReference type="ARBA" id="ARBA00023136"/>
    </source>
</evidence>
<reference evidence="15" key="1">
    <citation type="submission" date="2025-08" db="UniProtKB">
        <authorList>
            <consortium name="RefSeq"/>
        </authorList>
    </citation>
    <scope>IDENTIFICATION</scope>
</reference>
<dbReference type="Proteomes" id="UP000189705">
    <property type="component" value="Unplaced"/>
</dbReference>
<comment type="similarity">
    <text evidence="2">Belongs to the immunoglobulin superfamily. BTN/MOG family.</text>
</comment>
<dbReference type="PANTHER" id="PTHR24100:SF149">
    <property type="entry name" value="BG-LIKE ANTIGEN 1-RELATED"/>
    <property type="match status" value="1"/>
</dbReference>
<dbReference type="InterPro" id="IPR003877">
    <property type="entry name" value="SPRY_dom"/>
</dbReference>
<dbReference type="InterPro" id="IPR043136">
    <property type="entry name" value="B30.2/SPRY_sf"/>
</dbReference>
<dbReference type="InterPro" id="IPR053896">
    <property type="entry name" value="BTN3A2-like_Ig-C"/>
</dbReference>
<dbReference type="FunFam" id="2.60.120.920:FF:000004">
    <property type="entry name" value="Butyrophilin subfamily 1 member A1"/>
    <property type="match status" value="1"/>
</dbReference>
<feature type="transmembrane region" description="Helical" evidence="11">
    <location>
        <begin position="239"/>
        <end position="262"/>
    </location>
</feature>
<evidence type="ECO:0000313" key="15">
    <source>
        <dbReference type="RefSeq" id="XP_025051587.1"/>
    </source>
</evidence>
<dbReference type="InterPro" id="IPR050504">
    <property type="entry name" value="IgSF_BTN/MOG"/>
</dbReference>
<dbReference type="Pfam" id="PF07686">
    <property type="entry name" value="V-set"/>
    <property type="match status" value="1"/>
</dbReference>
<dbReference type="InParanoid" id="A0A3Q0FWF5"/>
<evidence type="ECO:0000256" key="2">
    <source>
        <dbReference type="ARBA" id="ARBA00007591"/>
    </source>
</evidence>
<dbReference type="InterPro" id="IPR003879">
    <property type="entry name" value="Butyrophylin_SPRY"/>
</dbReference>
<dbReference type="InterPro" id="IPR036179">
    <property type="entry name" value="Ig-like_dom_sf"/>
</dbReference>
<dbReference type="Gene3D" id="2.60.120.920">
    <property type="match status" value="1"/>
</dbReference>
<evidence type="ECO:0000256" key="7">
    <source>
        <dbReference type="ARBA" id="ARBA00023157"/>
    </source>
</evidence>
<comment type="subcellular location">
    <subcellularLocation>
        <location evidence="1">Membrane</location>
        <topology evidence="1">Single-pass type I membrane protein</topology>
    </subcellularLocation>
</comment>
<accession>A0A3Q0FWF5</accession>
<evidence type="ECO:0000256" key="1">
    <source>
        <dbReference type="ARBA" id="ARBA00004479"/>
    </source>
</evidence>
<keyword evidence="10" id="KW-0175">Coiled coil</keyword>
<dbReference type="Pfam" id="PF00622">
    <property type="entry name" value="SPRY"/>
    <property type="match status" value="1"/>
</dbReference>
<evidence type="ECO:0000256" key="3">
    <source>
        <dbReference type="ARBA" id="ARBA00022692"/>
    </source>
</evidence>
<dbReference type="SUPFAM" id="SSF48726">
    <property type="entry name" value="Immunoglobulin"/>
    <property type="match status" value="2"/>
</dbReference>
<dbReference type="GO" id="GO:0005102">
    <property type="term" value="F:signaling receptor binding"/>
    <property type="evidence" value="ECO:0007669"/>
    <property type="project" value="TreeGrafter"/>
</dbReference>
<keyword evidence="4" id="KW-0732">Signal</keyword>
<evidence type="ECO:0000313" key="14">
    <source>
        <dbReference type="Proteomes" id="UP000189705"/>
    </source>
</evidence>
<dbReference type="SUPFAM" id="SSF49899">
    <property type="entry name" value="Concanavalin A-like lectins/glucanases"/>
    <property type="match status" value="1"/>
</dbReference>
<dbReference type="PROSITE" id="PS50188">
    <property type="entry name" value="B302_SPRY"/>
    <property type="match status" value="1"/>
</dbReference>
<keyword evidence="6 11" id="KW-0472">Membrane</keyword>
<proteinExistence type="inferred from homology"/>
<dbReference type="AlphaFoldDB" id="A0A3Q0FWF5"/>
<dbReference type="GO" id="GO:0001817">
    <property type="term" value="P:regulation of cytokine production"/>
    <property type="evidence" value="ECO:0007669"/>
    <property type="project" value="TreeGrafter"/>
</dbReference>
<dbReference type="KEGG" id="asn:102381291"/>
<dbReference type="FunFam" id="2.60.40.10:FF:000088">
    <property type="entry name" value="Butyrophilin subfamily 1 member A1"/>
    <property type="match status" value="1"/>
</dbReference>
<feature type="coiled-coil region" evidence="10">
    <location>
        <begin position="280"/>
        <end position="314"/>
    </location>
</feature>
<dbReference type="InterPro" id="IPR001870">
    <property type="entry name" value="B30.2/SPRY"/>
</dbReference>
<gene>
    <name evidence="15" type="primary">LOC102381291</name>
</gene>
<dbReference type="PROSITE" id="PS50835">
    <property type="entry name" value="IG_LIKE"/>
    <property type="match status" value="2"/>
</dbReference>
<dbReference type="InterPro" id="IPR006574">
    <property type="entry name" value="PRY"/>
</dbReference>
<keyword evidence="9" id="KW-0393">Immunoglobulin domain</keyword>
<dbReference type="Pfam" id="PF22705">
    <property type="entry name" value="C2-set_3"/>
    <property type="match status" value="1"/>
</dbReference>
<feature type="domain" description="Ig-like" evidence="13">
    <location>
        <begin position="1"/>
        <end position="82"/>
    </location>
</feature>
<keyword evidence="14" id="KW-1185">Reference proteome</keyword>
<keyword evidence="7" id="KW-1015">Disulfide bond</keyword>
<feature type="domain" description="B30.2/SPRY" evidence="12">
    <location>
        <begin position="304"/>
        <end position="448"/>
    </location>
</feature>
<feature type="domain" description="Ig-like" evidence="13">
    <location>
        <begin position="88"/>
        <end position="171"/>
    </location>
</feature>